<dbReference type="EMBL" id="UINC01178593">
    <property type="protein sequence ID" value="SVD86835.1"/>
    <property type="molecule type" value="Genomic_DNA"/>
</dbReference>
<dbReference type="AlphaFoldDB" id="A0A382YVG4"/>
<protein>
    <submittedName>
        <fullName evidence="1">Uncharacterized protein</fullName>
    </submittedName>
</protein>
<reference evidence="1" key="1">
    <citation type="submission" date="2018-05" db="EMBL/GenBank/DDBJ databases">
        <authorList>
            <person name="Lanie J.A."/>
            <person name="Ng W.-L."/>
            <person name="Kazmierczak K.M."/>
            <person name="Andrzejewski T.M."/>
            <person name="Davidsen T.M."/>
            <person name="Wayne K.J."/>
            <person name="Tettelin H."/>
            <person name="Glass J.I."/>
            <person name="Rusch D."/>
            <person name="Podicherti R."/>
            <person name="Tsui H.-C.T."/>
            <person name="Winkler M.E."/>
        </authorList>
    </citation>
    <scope>NUCLEOTIDE SEQUENCE</scope>
</reference>
<organism evidence="1">
    <name type="scientific">marine metagenome</name>
    <dbReference type="NCBI Taxonomy" id="408172"/>
    <lineage>
        <taxon>unclassified sequences</taxon>
        <taxon>metagenomes</taxon>
        <taxon>ecological metagenomes</taxon>
    </lineage>
</organism>
<feature type="non-terminal residue" evidence="1">
    <location>
        <position position="261"/>
    </location>
</feature>
<sequence length="261" mass="29377">DEVEPVVTTWIELYDDGNIVSADLGLAPIQNLSPDSVRGSVLGDIYTNNKYWYSVEIPKGWIIDYSNPDLVRMGPENNKSGYESSGLLISSRTVDATKYPTIEAYARDWTVGPSTNASLFNIDSHLLLSHLYPLQVDQYLISYSLGNNLLKKRRDIRYLLGRHVITVTALSPSYQWTTSSEIFSAMIKSQNSFDPFSFTSIEYQYSVSHPPHWENSPSQELGGYKVSDIESSLDLRILVYDNEGQIFISEYAESKGVAFGK</sequence>
<accession>A0A382YVG4</accession>
<evidence type="ECO:0000313" key="1">
    <source>
        <dbReference type="EMBL" id="SVD86835.1"/>
    </source>
</evidence>
<name>A0A382YVG4_9ZZZZ</name>
<proteinExistence type="predicted"/>
<gene>
    <name evidence="1" type="ORF">METZ01_LOCUS439689</name>
</gene>
<feature type="non-terminal residue" evidence="1">
    <location>
        <position position="1"/>
    </location>
</feature>